<feature type="modified residue" description="4-aspartylphosphate" evidence="1">
    <location>
        <position position="55"/>
    </location>
</feature>
<name>A0A344TEV6_9BACT</name>
<proteinExistence type="predicted"/>
<dbReference type="SMART" id="SM00448">
    <property type="entry name" value="REC"/>
    <property type="match status" value="1"/>
</dbReference>
<gene>
    <name evidence="4" type="ORF">DR864_05220</name>
</gene>
<dbReference type="Proteomes" id="UP000251993">
    <property type="component" value="Chromosome"/>
</dbReference>
<dbReference type="Gene3D" id="3.40.50.2300">
    <property type="match status" value="1"/>
</dbReference>
<evidence type="ECO:0000313" key="5">
    <source>
        <dbReference type="Proteomes" id="UP000251993"/>
    </source>
</evidence>
<dbReference type="PANTHER" id="PTHR37299">
    <property type="entry name" value="TRANSCRIPTIONAL REGULATOR-RELATED"/>
    <property type="match status" value="1"/>
</dbReference>
<keyword evidence="1" id="KW-0597">Phosphoprotein</keyword>
<dbReference type="AlphaFoldDB" id="A0A344TEV6"/>
<dbReference type="Pfam" id="PF04397">
    <property type="entry name" value="LytTR"/>
    <property type="match status" value="1"/>
</dbReference>
<dbReference type="EMBL" id="CP030850">
    <property type="protein sequence ID" value="AXE17177.1"/>
    <property type="molecule type" value="Genomic_DNA"/>
</dbReference>
<dbReference type="RefSeq" id="WP_114065963.1">
    <property type="nucleotide sequence ID" value="NZ_CP030850.1"/>
</dbReference>
<accession>A0A344TEV6</accession>
<dbReference type="SMART" id="SM00850">
    <property type="entry name" value="LytTR"/>
    <property type="match status" value="1"/>
</dbReference>
<dbReference type="InterPro" id="IPR011006">
    <property type="entry name" value="CheY-like_superfamily"/>
</dbReference>
<dbReference type="PANTHER" id="PTHR37299:SF1">
    <property type="entry name" value="STAGE 0 SPORULATION PROTEIN A HOMOLOG"/>
    <property type="match status" value="1"/>
</dbReference>
<dbReference type="InterPro" id="IPR001789">
    <property type="entry name" value="Sig_transdc_resp-reg_receiver"/>
</dbReference>
<dbReference type="InterPro" id="IPR046947">
    <property type="entry name" value="LytR-like"/>
</dbReference>
<dbReference type="PROSITE" id="PS50930">
    <property type="entry name" value="HTH_LYTTR"/>
    <property type="match status" value="1"/>
</dbReference>
<dbReference type="Gene3D" id="2.40.50.1020">
    <property type="entry name" value="LytTr DNA-binding domain"/>
    <property type="match status" value="1"/>
</dbReference>
<evidence type="ECO:0000313" key="4">
    <source>
        <dbReference type="EMBL" id="AXE17177.1"/>
    </source>
</evidence>
<evidence type="ECO:0008006" key="6">
    <source>
        <dbReference type="Google" id="ProtNLM"/>
    </source>
</evidence>
<dbReference type="Pfam" id="PF00072">
    <property type="entry name" value="Response_reg"/>
    <property type="match status" value="1"/>
</dbReference>
<dbReference type="PROSITE" id="PS50110">
    <property type="entry name" value="RESPONSE_REGULATORY"/>
    <property type="match status" value="1"/>
</dbReference>
<dbReference type="GO" id="GO:0000156">
    <property type="term" value="F:phosphorelay response regulator activity"/>
    <property type="evidence" value="ECO:0007669"/>
    <property type="project" value="InterPro"/>
</dbReference>
<keyword evidence="5" id="KW-1185">Reference proteome</keyword>
<sequence length="234" mass="27225">MSIRNILLISNDPIYALELEELLSGLGYFIVAQFDSYQKALDFVSFHNVEFVIIDIALDGPQNGLELTELAAIQNLPIILLTNYDSYEIYKRVRELKHPLYLYLVKPFHIHTLDSSIQLLAKHPIQEPQFIRGNSRGELISIKDIIYIEVEHTYTFIQTTTRRYAFKKSLTQLKLQLPMNRFLQIHRSFLVNKKFIDRIDLEKNTVEAASYTLPLSRRMKHNLLSKDTTGPSIN</sequence>
<reference evidence="4 5" key="1">
    <citation type="submission" date="2018-07" db="EMBL/GenBank/DDBJ databases">
        <title>Genome sequencing of Runella.</title>
        <authorList>
            <person name="Baek M.-G."/>
            <person name="Yi H."/>
        </authorList>
    </citation>
    <scope>NUCLEOTIDE SEQUENCE [LARGE SCALE GENOMIC DNA]</scope>
    <source>
        <strain evidence="4 5">HYN0085</strain>
    </source>
</reference>
<evidence type="ECO:0000259" key="2">
    <source>
        <dbReference type="PROSITE" id="PS50110"/>
    </source>
</evidence>
<dbReference type="OrthoDB" id="941829at2"/>
<evidence type="ECO:0000256" key="1">
    <source>
        <dbReference type="PROSITE-ProRule" id="PRU00169"/>
    </source>
</evidence>
<dbReference type="SUPFAM" id="SSF52172">
    <property type="entry name" value="CheY-like"/>
    <property type="match status" value="1"/>
</dbReference>
<feature type="domain" description="HTH LytTR-type" evidence="3">
    <location>
        <begin position="131"/>
        <end position="218"/>
    </location>
</feature>
<protein>
    <recommendedName>
        <fullName evidence="6">Two component transcriptional regulator, LytTR family</fullName>
    </recommendedName>
</protein>
<evidence type="ECO:0000259" key="3">
    <source>
        <dbReference type="PROSITE" id="PS50930"/>
    </source>
</evidence>
<dbReference type="KEGG" id="run:DR864_05220"/>
<dbReference type="GO" id="GO:0003677">
    <property type="term" value="F:DNA binding"/>
    <property type="evidence" value="ECO:0007669"/>
    <property type="project" value="InterPro"/>
</dbReference>
<dbReference type="InterPro" id="IPR007492">
    <property type="entry name" value="LytTR_DNA-bd_dom"/>
</dbReference>
<organism evidence="4 5">
    <name type="scientific">Runella rosea</name>
    <dbReference type="NCBI Taxonomy" id="2259595"/>
    <lineage>
        <taxon>Bacteria</taxon>
        <taxon>Pseudomonadati</taxon>
        <taxon>Bacteroidota</taxon>
        <taxon>Cytophagia</taxon>
        <taxon>Cytophagales</taxon>
        <taxon>Spirosomataceae</taxon>
        <taxon>Runella</taxon>
    </lineage>
</organism>
<feature type="domain" description="Response regulatory" evidence="2">
    <location>
        <begin position="5"/>
        <end position="121"/>
    </location>
</feature>